<dbReference type="EC" id="2.7.11.1" evidence="1"/>
<evidence type="ECO:0000256" key="9">
    <source>
        <dbReference type="SAM" id="MobiDB-lite"/>
    </source>
</evidence>
<accession>A0A7U2FD48</accession>
<protein>
    <recommendedName>
        <fullName evidence="1">non-specific serine/threonine protein kinase</fullName>
        <ecNumber evidence="1">2.7.11.1</ecNumber>
    </recommendedName>
</protein>
<keyword evidence="5" id="KW-0418">Kinase</keyword>
<comment type="catalytic activity">
    <reaction evidence="7">
        <text>L-threonyl-[protein] + ATP = O-phospho-L-threonyl-[protein] + ADP + H(+)</text>
        <dbReference type="Rhea" id="RHEA:46608"/>
        <dbReference type="Rhea" id="RHEA-COMP:11060"/>
        <dbReference type="Rhea" id="RHEA-COMP:11605"/>
        <dbReference type="ChEBI" id="CHEBI:15378"/>
        <dbReference type="ChEBI" id="CHEBI:30013"/>
        <dbReference type="ChEBI" id="CHEBI:30616"/>
        <dbReference type="ChEBI" id="CHEBI:61977"/>
        <dbReference type="ChEBI" id="CHEBI:456216"/>
        <dbReference type="EC" id="2.7.11.1"/>
    </reaction>
</comment>
<dbReference type="InterPro" id="IPR011009">
    <property type="entry name" value="Kinase-like_dom_sf"/>
</dbReference>
<dbReference type="Proteomes" id="UP000663193">
    <property type="component" value="Chromosome 11"/>
</dbReference>
<reference evidence="12" key="1">
    <citation type="journal article" date="2021" name="BMC Genomics">
        <title>Chromosome-level genome assembly and manually-curated proteome of model necrotroph Parastagonospora nodorum Sn15 reveals a genome-wide trove of candidate effector homologs, and redundancy of virulence-related functions within an accessory chromosome.</title>
        <authorList>
            <person name="Bertazzoni S."/>
            <person name="Jones D.A.B."/>
            <person name="Phan H.T."/>
            <person name="Tan K.-C."/>
            <person name="Hane J.K."/>
        </authorList>
    </citation>
    <scope>NUCLEOTIDE SEQUENCE [LARGE SCALE GENOMIC DNA]</scope>
    <source>
        <strain evidence="12">SN15 / ATCC MYA-4574 / FGSC 10173)</strain>
    </source>
</reference>
<dbReference type="GO" id="GO:0005524">
    <property type="term" value="F:ATP binding"/>
    <property type="evidence" value="ECO:0007669"/>
    <property type="project" value="UniProtKB-KW"/>
</dbReference>
<evidence type="ECO:0000256" key="5">
    <source>
        <dbReference type="ARBA" id="ARBA00022777"/>
    </source>
</evidence>
<dbReference type="VEuPathDB" id="FungiDB:JI435_306530"/>
<dbReference type="Gene3D" id="1.10.510.10">
    <property type="entry name" value="Transferase(Phosphotransferase) domain 1"/>
    <property type="match status" value="1"/>
</dbReference>
<dbReference type="PANTHER" id="PTHR24363:SF0">
    <property type="entry name" value="SERINE_THREONINE KINASE LIKE DOMAIN CONTAINING 1"/>
    <property type="match status" value="1"/>
</dbReference>
<evidence type="ECO:0000259" key="10">
    <source>
        <dbReference type="PROSITE" id="PS50011"/>
    </source>
</evidence>
<dbReference type="SUPFAM" id="SSF56112">
    <property type="entry name" value="Protein kinase-like (PK-like)"/>
    <property type="match status" value="1"/>
</dbReference>
<feature type="domain" description="Protein kinase" evidence="10">
    <location>
        <begin position="1"/>
        <end position="245"/>
    </location>
</feature>
<evidence type="ECO:0000256" key="6">
    <source>
        <dbReference type="ARBA" id="ARBA00022840"/>
    </source>
</evidence>
<dbReference type="GO" id="GO:0004674">
    <property type="term" value="F:protein serine/threonine kinase activity"/>
    <property type="evidence" value="ECO:0007669"/>
    <property type="project" value="UniProtKB-KW"/>
</dbReference>
<dbReference type="PROSITE" id="PS00108">
    <property type="entry name" value="PROTEIN_KINASE_ST"/>
    <property type="match status" value="1"/>
</dbReference>
<dbReference type="SMART" id="SM00220">
    <property type="entry name" value="S_TKc"/>
    <property type="match status" value="1"/>
</dbReference>
<evidence type="ECO:0000256" key="4">
    <source>
        <dbReference type="ARBA" id="ARBA00022741"/>
    </source>
</evidence>
<dbReference type="PROSITE" id="PS50011">
    <property type="entry name" value="PROTEIN_KINASE_DOM"/>
    <property type="match status" value="1"/>
</dbReference>
<evidence type="ECO:0000256" key="2">
    <source>
        <dbReference type="ARBA" id="ARBA00022527"/>
    </source>
</evidence>
<keyword evidence="6" id="KW-0067">ATP-binding</keyword>
<keyword evidence="4" id="KW-0547">Nucleotide-binding</keyword>
<dbReference type="EMBL" id="CP069033">
    <property type="protein sequence ID" value="QRD00761.1"/>
    <property type="molecule type" value="Genomic_DNA"/>
</dbReference>
<evidence type="ECO:0000313" key="11">
    <source>
        <dbReference type="EMBL" id="QRD00761.1"/>
    </source>
</evidence>
<feature type="region of interest" description="Disordered" evidence="9">
    <location>
        <begin position="221"/>
        <end position="245"/>
    </location>
</feature>
<dbReference type="InterPro" id="IPR008271">
    <property type="entry name" value="Ser/Thr_kinase_AS"/>
</dbReference>
<dbReference type="OrthoDB" id="4062651at2759"/>
<feature type="compositionally biased region" description="Basic and acidic residues" evidence="9">
    <location>
        <begin position="234"/>
        <end position="245"/>
    </location>
</feature>
<gene>
    <name evidence="11" type="ORF">JI435_306530</name>
</gene>
<comment type="catalytic activity">
    <reaction evidence="8">
        <text>L-seryl-[protein] + ATP = O-phospho-L-seryl-[protein] + ADP + H(+)</text>
        <dbReference type="Rhea" id="RHEA:17989"/>
        <dbReference type="Rhea" id="RHEA-COMP:9863"/>
        <dbReference type="Rhea" id="RHEA-COMP:11604"/>
        <dbReference type="ChEBI" id="CHEBI:15378"/>
        <dbReference type="ChEBI" id="CHEBI:29999"/>
        <dbReference type="ChEBI" id="CHEBI:30616"/>
        <dbReference type="ChEBI" id="CHEBI:83421"/>
        <dbReference type="ChEBI" id="CHEBI:456216"/>
        <dbReference type="EC" id="2.7.11.1"/>
    </reaction>
</comment>
<dbReference type="Pfam" id="PF00069">
    <property type="entry name" value="Pkinase"/>
    <property type="match status" value="1"/>
</dbReference>
<dbReference type="PANTHER" id="PTHR24363">
    <property type="entry name" value="SERINE/THREONINE PROTEIN KINASE"/>
    <property type="match status" value="1"/>
</dbReference>
<keyword evidence="3" id="KW-0808">Transferase</keyword>
<organism evidence="11 12">
    <name type="scientific">Phaeosphaeria nodorum (strain SN15 / ATCC MYA-4574 / FGSC 10173)</name>
    <name type="common">Glume blotch fungus</name>
    <name type="synonym">Parastagonospora nodorum</name>
    <dbReference type="NCBI Taxonomy" id="321614"/>
    <lineage>
        <taxon>Eukaryota</taxon>
        <taxon>Fungi</taxon>
        <taxon>Dikarya</taxon>
        <taxon>Ascomycota</taxon>
        <taxon>Pezizomycotina</taxon>
        <taxon>Dothideomycetes</taxon>
        <taxon>Pleosporomycetidae</taxon>
        <taxon>Pleosporales</taxon>
        <taxon>Pleosporineae</taxon>
        <taxon>Phaeosphaeriaceae</taxon>
        <taxon>Parastagonospora</taxon>
    </lineage>
</organism>
<evidence type="ECO:0000256" key="8">
    <source>
        <dbReference type="ARBA" id="ARBA00048679"/>
    </source>
</evidence>
<name>A0A7U2FD48_PHANO</name>
<evidence type="ECO:0000256" key="1">
    <source>
        <dbReference type="ARBA" id="ARBA00012513"/>
    </source>
</evidence>
<evidence type="ECO:0000256" key="7">
    <source>
        <dbReference type="ARBA" id="ARBA00047899"/>
    </source>
</evidence>
<dbReference type="InterPro" id="IPR000719">
    <property type="entry name" value="Prot_kinase_dom"/>
</dbReference>
<sequence>MTAKINPQSVPRFNASTMTIAPLESGSYEKKASHESRDLTLREIQTCGVLQECPHPNICGYRGVVVNNGLVTALMFDRYDMNLREFLYSQRSNNMDIPKCIQEIKNGIDHIHSLGLVHCDIKPDNIFVHLASARFVVGDFDSVHREGQRLTLKTGTEGWAPLEADTNDLARREIDIYGLKMIQAWLERKLEYGNDPQITSDEEPYWTTTILGEAREELLREGNNEYAQNSTGEEESRFDEMDTSW</sequence>
<evidence type="ECO:0000256" key="3">
    <source>
        <dbReference type="ARBA" id="ARBA00022679"/>
    </source>
</evidence>
<proteinExistence type="predicted"/>
<dbReference type="AlphaFoldDB" id="A0A7U2FD48"/>
<keyword evidence="2" id="KW-0723">Serine/threonine-protein kinase</keyword>
<keyword evidence="12" id="KW-1185">Reference proteome</keyword>
<evidence type="ECO:0000313" key="12">
    <source>
        <dbReference type="Proteomes" id="UP000663193"/>
    </source>
</evidence>